<dbReference type="EMBL" id="BSXW01000906">
    <property type="protein sequence ID" value="GMF31438.1"/>
    <property type="molecule type" value="Genomic_DNA"/>
</dbReference>
<dbReference type="PROSITE" id="PS51688">
    <property type="entry name" value="ICA"/>
    <property type="match status" value="1"/>
</dbReference>
<comment type="caution">
    <text evidence="3">The sequence shown here is derived from an EMBL/GenBank/DDBJ whole genome shotgun (WGS) entry which is preliminary data.</text>
</comment>
<keyword evidence="1" id="KW-0175">Coiled coil</keyword>
<accession>A0A9W6X567</accession>
<evidence type="ECO:0000256" key="1">
    <source>
        <dbReference type="SAM" id="Coils"/>
    </source>
</evidence>
<name>A0A9W6X567_9STRA</name>
<reference evidence="3" key="1">
    <citation type="submission" date="2023-04" db="EMBL/GenBank/DDBJ databases">
        <title>Phytophthora lilii NBRC 32176.</title>
        <authorList>
            <person name="Ichikawa N."/>
            <person name="Sato H."/>
            <person name="Tonouchi N."/>
        </authorList>
    </citation>
    <scope>NUCLEOTIDE SEQUENCE</scope>
    <source>
        <strain evidence="3">NBRC 32176</strain>
    </source>
</reference>
<feature type="coiled-coil region" evidence="1">
    <location>
        <begin position="184"/>
        <end position="211"/>
    </location>
</feature>
<proteinExistence type="predicted"/>
<organism evidence="3 4">
    <name type="scientific">Phytophthora lilii</name>
    <dbReference type="NCBI Taxonomy" id="2077276"/>
    <lineage>
        <taxon>Eukaryota</taxon>
        <taxon>Sar</taxon>
        <taxon>Stramenopiles</taxon>
        <taxon>Oomycota</taxon>
        <taxon>Peronosporomycetes</taxon>
        <taxon>Peronosporales</taxon>
        <taxon>Peronosporaceae</taxon>
        <taxon>Phytophthora</taxon>
    </lineage>
</organism>
<dbReference type="Pfam" id="PF13884">
    <property type="entry name" value="Peptidase_S74"/>
    <property type="match status" value="1"/>
</dbReference>
<sequence>MTASDTDGAGFSFIDAKAGSTSVFTVDATGLTTIAAGGLSVRGGVTIVDTGLTVSAGDVAVSSSTASTVSTDGALVVTGGVGIGGSIRCAGTSYAVTHTNTSDRRFKTGVRDLKTAQETIRRLRPVTFEWRRDEFPGRDFPAGVFPGFLADDVEQILPDLVQQDGDGWKSLDYVGLVPHLVRAMQEMQSQLEASQTQVARMQQQLDALQTAMAA</sequence>
<dbReference type="InterPro" id="IPR030392">
    <property type="entry name" value="S74_ICA"/>
</dbReference>
<keyword evidence="4" id="KW-1185">Reference proteome</keyword>
<protein>
    <submittedName>
        <fullName evidence="3">Unnamed protein product</fullName>
    </submittedName>
</protein>
<dbReference type="OrthoDB" id="27041at2759"/>
<feature type="domain" description="Peptidase S74" evidence="2">
    <location>
        <begin position="102"/>
        <end position="198"/>
    </location>
</feature>
<evidence type="ECO:0000259" key="2">
    <source>
        <dbReference type="PROSITE" id="PS51688"/>
    </source>
</evidence>
<dbReference type="AlphaFoldDB" id="A0A9W6X567"/>
<evidence type="ECO:0000313" key="3">
    <source>
        <dbReference type="EMBL" id="GMF31438.1"/>
    </source>
</evidence>
<dbReference type="Proteomes" id="UP001165083">
    <property type="component" value="Unassembled WGS sequence"/>
</dbReference>
<evidence type="ECO:0000313" key="4">
    <source>
        <dbReference type="Proteomes" id="UP001165083"/>
    </source>
</evidence>
<gene>
    <name evidence="3" type="ORF">Plil01_001343900</name>
</gene>